<protein>
    <submittedName>
        <fullName evidence="2">DUF485 domain-containing protein</fullName>
    </submittedName>
</protein>
<dbReference type="Proteomes" id="UP001589773">
    <property type="component" value="Unassembled WGS sequence"/>
</dbReference>
<dbReference type="EMBL" id="JBHLWP010000021">
    <property type="protein sequence ID" value="MFC0254263.1"/>
    <property type="molecule type" value="Genomic_DNA"/>
</dbReference>
<evidence type="ECO:0000256" key="1">
    <source>
        <dbReference type="SAM" id="Phobius"/>
    </source>
</evidence>
<comment type="caution">
    <text evidence="2">The sequence shown here is derived from an EMBL/GenBank/DDBJ whole genome shotgun (WGS) entry which is preliminary data.</text>
</comment>
<accession>A0ABV6FL42</accession>
<organism evidence="2 3">
    <name type="scientific">Massilia consociata</name>
    <dbReference type="NCBI Taxonomy" id="760117"/>
    <lineage>
        <taxon>Bacteria</taxon>
        <taxon>Pseudomonadati</taxon>
        <taxon>Pseudomonadota</taxon>
        <taxon>Betaproteobacteria</taxon>
        <taxon>Burkholderiales</taxon>
        <taxon>Oxalobacteraceae</taxon>
        <taxon>Telluria group</taxon>
        <taxon>Massilia</taxon>
    </lineage>
</organism>
<dbReference type="InterPro" id="IPR007436">
    <property type="entry name" value="DUF485"/>
</dbReference>
<dbReference type="PANTHER" id="PTHR38598">
    <property type="entry name" value="INNER MEMBRANE PROTEIN YJCH"/>
    <property type="match status" value="1"/>
</dbReference>
<dbReference type="Pfam" id="PF04341">
    <property type="entry name" value="DUF485"/>
    <property type="match status" value="1"/>
</dbReference>
<keyword evidence="1" id="KW-0472">Membrane</keyword>
<name>A0ABV6FL42_9BURK</name>
<reference evidence="2 3" key="1">
    <citation type="submission" date="2024-09" db="EMBL/GenBank/DDBJ databases">
        <authorList>
            <person name="Sun Q."/>
            <person name="Mori K."/>
        </authorList>
    </citation>
    <scope>NUCLEOTIDE SEQUENCE [LARGE SCALE GENOMIC DNA]</scope>
    <source>
        <strain evidence="2 3">CCM 7792</strain>
    </source>
</reference>
<dbReference type="RefSeq" id="WP_379681528.1">
    <property type="nucleotide sequence ID" value="NZ_JBHLWP010000021.1"/>
</dbReference>
<gene>
    <name evidence="2" type="ORF">ACFFJK_20425</name>
</gene>
<evidence type="ECO:0000313" key="2">
    <source>
        <dbReference type="EMBL" id="MFC0254263.1"/>
    </source>
</evidence>
<proteinExistence type="predicted"/>
<dbReference type="InterPro" id="IPR052959">
    <property type="entry name" value="Inner_membrane_assoc"/>
</dbReference>
<evidence type="ECO:0000313" key="3">
    <source>
        <dbReference type="Proteomes" id="UP001589773"/>
    </source>
</evidence>
<sequence length="102" mass="11897">MDQDVVHRVKSDPNYRKLVTTRSRFGWTLTWAMMIVYYGFTLLVAFNKEFMGTRIGEGVMTWGIPLGLFVILFTILVTGIYVRRANRQYDELTDAIRKKVQA</sequence>
<dbReference type="PANTHER" id="PTHR38598:SF1">
    <property type="entry name" value="INNER MEMBRANE PROTEIN YJCH"/>
    <property type="match status" value="1"/>
</dbReference>
<keyword evidence="1" id="KW-1133">Transmembrane helix</keyword>
<keyword evidence="3" id="KW-1185">Reference proteome</keyword>
<keyword evidence="1" id="KW-0812">Transmembrane</keyword>
<feature type="transmembrane region" description="Helical" evidence="1">
    <location>
        <begin position="59"/>
        <end position="82"/>
    </location>
</feature>
<feature type="transmembrane region" description="Helical" evidence="1">
    <location>
        <begin position="25"/>
        <end position="47"/>
    </location>
</feature>